<dbReference type="PANTHER" id="PTHR11735:SF11">
    <property type="entry name" value="TRNA THREONYLCARBAMOYLADENOSINE BIOSYNTHESIS PROTEIN TSAB"/>
    <property type="match status" value="1"/>
</dbReference>
<dbReference type="AlphaFoldDB" id="A0A401IVH6"/>
<gene>
    <name evidence="2" type="primary">tsaB</name>
    <name evidence="2" type="ORF">LFYK43_19810</name>
</gene>
<dbReference type="NCBIfam" id="TIGR03725">
    <property type="entry name" value="T6A_YeaZ"/>
    <property type="match status" value="1"/>
</dbReference>
<dbReference type="Proteomes" id="UP000286848">
    <property type="component" value="Unassembled WGS sequence"/>
</dbReference>
<evidence type="ECO:0000313" key="2">
    <source>
        <dbReference type="EMBL" id="GBG95522.1"/>
    </source>
</evidence>
<reference evidence="2 3" key="1">
    <citation type="journal article" date="2019" name="Int. J. Syst. Evol. Microbiol.">
        <title>Lactobacillus salitolerans sp. nov., a novel lactic acid bacterium isolated from spent mushroom substrates.</title>
        <authorList>
            <person name="Tohno M."/>
            <person name="Tanizawa Y."/>
            <person name="Kojima Y."/>
            <person name="Sakamoto M."/>
            <person name="Nakamura Y."/>
            <person name="Ohkuma M."/>
            <person name="Kobayashi H."/>
        </authorList>
    </citation>
    <scope>NUCLEOTIDE SEQUENCE [LARGE SCALE GENOMIC DNA]</scope>
    <source>
        <strain evidence="2 3">YK43</strain>
    </source>
</reference>
<evidence type="ECO:0000313" key="3">
    <source>
        <dbReference type="Proteomes" id="UP000286848"/>
    </source>
</evidence>
<dbReference type="InterPro" id="IPR022496">
    <property type="entry name" value="T6A_TsaB"/>
</dbReference>
<dbReference type="InterPro" id="IPR043129">
    <property type="entry name" value="ATPase_NBD"/>
</dbReference>
<protein>
    <submittedName>
        <fullName evidence="2">tRNA threonylcarbamoyladenosine biosynthesis protein TsaB</fullName>
    </submittedName>
</protein>
<dbReference type="CDD" id="cd24032">
    <property type="entry name" value="ASKHA_NBD_TsaB"/>
    <property type="match status" value="1"/>
</dbReference>
<evidence type="ECO:0000259" key="1">
    <source>
        <dbReference type="Pfam" id="PF00814"/>
    </source>
</evidence>
<dbReference type="Gene3D" id="3.30.420.40">
    <property type="match status" value="2"/>
</dbReference>
<keyword evidence="3" id="KW-1185">Reference proteome</keyword>
<dbReference type="PANTHER" id="PTHR11735">
    <property type="entry name" value="TRNA N6-ADENOSINE THREONYLCARBAMOYLTRANSFERASE"/>
    <property type="match status" value="1"/>
</dbReference>
<dbReference type="GO" id="GO:0002949">
    <property type="term" value="P:tRNA threonylcarbamoyladenosine modification"/>
    <property type="evidence" value="ECO:0007669"/>
    <property type="project" value="InterPro"/>
</dbReference>
<organism evidence="2 3">
    <name type="scientific">Ligilactobacillus salitolerans</name>
    <dbReference type="NCBI Taxonomy" id="1808352"/>
    <lineage>
        <taxon>Bacteria</taxon>
        <taxon>Bacillati</taxon>
        <taxon>Bacillota</taxon>
        <taxon>Bacilli</taxon>
        <taxon>Lactobacillales</taxon>
        <taxon>Lactobacillaceae</taxon>
        <taxon>Ligilactobacillus</taxon>
    </lineage>
</organism>
<name>A0A401IVH6_9LACO</name>
<dbReference type="InterPro" id="IPR000905">
    <property type="entry name" value="Gcp-like_dom"/>
</dbReference>
<comment type="caution">
    <text evidence="2">The sequence shown here is derived from an EMBL/GenBank/DDBJ whole genome shotgun (WGS) entry which is preliminary data.</text>
</comment>
<dbReference type="GO" id="GO:0005829">
    <property type="term" value="C:cytosol"/>
    <property type="evidence" value="ECO:0007669"/>
    <property type="project" value="TreeGrafter"/>
</dbReference>
<accession>A0A401IVH6</accession>
<dbReference type="SUPFAM" id="SSF53067">
    <property type="entry name" value="Actin-like ATPase domain"/>
    <property type="match status" value="2"/>
</dbReference>
<dbReference type="EMBL" id="BFFP01000038">
    <property type="protein sequence ID" value="GBG95522.1"/>
    <property type="molecule type" value="Genomic_DNA"/>
</dbReference>
<dbReference type="Pfam" id="PF00814">
    <property type="entry name" value="TsaD"/>
    <property type="match status" value="1"/>
</dbReference>
<proteinExistence type="predicted"/>
<sequence length="219" mass="23819">MLAENTTAVGRNHSVALMPLVDNIFKQSSLTPAQIDRIVVAQGPGSYTGLRIGITTAKTLAYSLDKELVGVSSLAVLAAGVQDVNSVIVPVFDARRGNVFAGGYVWQNGQLVNRISDQHISFAALCRQLPDRQVCFVGADAQRFEAEMKQNLTPGTYRIGGAETLVPRAFNLGQLGRFADPVNVNDFVPNYLRLTQAETQWLAQNPKEKDNNGAYVKKI</sequence>
<feature type="domain" description="Gcp-like" evidence="1">
    <location>
        <begin position="9"/>
        <end position="126"/>
    </location>
</feature>